<evidence type="ECO:0000256" key="2">
    <source>
        <dbReference type="PROSITE-ProRule" id="PRU00703"/>
    </source>
</evidence>
<dbReference type="SMART" id="SM00116">
    <property type="entry name" value="CBS"/>
    <property type="match status" value="2"/>
</dbReference>
<evidence type="ECO:0000259" key="3">
    <source>
        <dbReference type="PROSITE" id="PS51371"/>
    </source>
</evidence>
<reference evidence="5" key="1">
    <citation type="submission" date="2017-01" db="EMBL/GenBank/DDBJ databases">
        <authorList>
            <person name="Varghese N."/>
            <person name="Submissions S."/>
        </authorList>
    </citation>
    <scope>NUCLEOTIDE SEQUENCE [LARGE SCALE GENOMIC DNA]</scope>
    <source>
        <strain evidence="5">DSM 22306</strain>
    </source>
</reference>
<protein>
    <submittedName>
        <fullName evidence="4">CBS domain-containing protein</fullName>
    </submittedName>
</protein>
<dbReference type="PANTHER" id="PTHR43080:SF26">
    <property type="entry name" value="REGULATORY PROTEIN"/>
    <property type="match status" value="1"/>
</dbReference>
<dbReference type="Pfam" id="PF00571">
    <property type="entry name" value="CBS"/>
    <property type="match status" value="2"/>
</dbReference>
<evidence type="ECO:0000256" key="1">
    <source>
        <dbReference type="ARBA" id="ARBA00023122"/>
    </source>
</evidence>
<sequence length="137" mass="15459">MLPTSILNGMNKNFAIIKPNMPVVEACNELIKKEMLGGPVINDGGELIGWISEQECLQVIIQVVYHNQRVATVQDIMRTDVLCMTPNDEFMVIAEQMLQQKPKSYPVVNSQNKVIGVISRRHILNMLLKQLADVSKR</sequence>
<gene>
    <name evidence="4" type="ORF">SAMN05421760_101315</name>
</gene>
<dbReference type="EMBL" id="FTOE01000001">
    <property type="protein sequence ID" value="SIS42032.1"/>
    <property type="molecule type" value="Genomic_DNA"/>
</dbReference>
<dbReference type="RefSeq" id="WP_054342528.1">
    <property type="nucleotide sequence ID" value="NZ_FTOE01000001.1"/>
</dbReference>
<keyword evidence="5" id="KW-1185">Reference proteome</keyword>
<dbReference type="SUPFAM" id="SSF54631">
    <property type="entry name" value="CBS-domain pair"/>
    <property type="match status" value="1"/>
</dbReference>
<organism evidence="4 5">
    <name type="scientific">Neptunomonas antarctica</name>
    <dbReference type="NCBI Taxonomy" id="619304"/>
    <lineage>
        <taxon>Bacteria</taxon>
        <taxon>Pseudomonadati</taxon>
        <taxon>Pseudomonadota</taxon>
        <taxon>Gammaproteobacteria</taxon>
        <taxon>Oceanospirillales</taxon>
        <taxon>Oceanospirillaceae</taxon>
        <taxon>Neptunomonas</taxon>
    </lineage>
</organism>
<evidence type="ECO:0000313" key="5">
    <source>
        <dbReference type="Proteomes" id="UP000185999"/>
    </source>
</evidence>
<dbReference type="Proteomes" id="UP000185999">
    <property type="component" value="Unassembled WGS sequence"/>
</dbReference>
<dbReference type="AlphaFoldDB" id="A0A1N7IY37"/>
<dbReference type="InterPro" id="IPR051257">
    <property type="entry name" value="Diverse_CBS-Domain"/>
</dbReference>
<dbReference type="InterPro" id="IPR046342">
    <property type="entry name" value="CBS_dom_sf"/>
</dbReference>
<dbReference type="STRING" id="619304.SAMN05421760_101315"/>
<name>A0A1N7IY37_9GAMM</name>
<keyword evidence="1 2" id="KW-0129">CBS domain</keyword>
<dbReference type="PROSITE" id="PS51371">
    <property type="entry name" value="CBS"/>
    <property type="match status" value="2"/>
</dbReference>
<dbReference type="PANTHER" id="PTHR43080">
    <property type="entry name" value="CBS DOMAIN-CONTAINING PROTEIN CBSX3, MITOCHONDRIAL"/>
    <property type="match status" value="1"/>
</dbReference>
<evidence type="ECO:0000313" key="4">
    <source>
        <dbReference type="EMBL" id="SIS42032.1"/>
    </source>
</evidence>
<dbReference type="Gene3D" id="3.10.580.10">
    <property type="entry name" value="CBS-domain"/>
    <property type="match status" value="2"/>
</dbReference>
<accession>A0A1N7IY37</accession>
<proteinExistence type="predicted"/>
<dbReference type="InterPro" id="IPR000644">
    <property type="entry name" value="CBS_dom"/>
</dbReference>
<feature type="domain" description="CBS" evidence="3">
    <location>
        <begin position="10"/>
        <end position="69"/>
    </location>
</feature>
<feature type="domain" description="CBS" evidence="3">
    <location>
        <begin position="77"/>
        <end position="134"/>
    </location>
</feature>